<gene>
    <name evidence="2" type="ORF">DCAF_LOCUS5391</name>
</gene>
<name>A0AAV1R1R9_9ROSI</name>
<dbReference type="EMBL" id="CAWUPB010000858">
    <property type="protein sequence ID" value="CAK7327676.1"/>
    <property type="molecule type" value="Genomic_DNA"/>
</dbReference>
<evidence type="ECO:0000259" key="1">
    <source>
        <dbReference type="Pfam" id="PF25568"/>
    </source>
</evidence>
<evidence type="ECO:0000313" key="3">
    <source>
        <dbReference type="Proteomes" id="UP001314170"/>
    </source>
</evidence>
<dbReference type="Pfam" id="PF25568">
    <property type="entry name" value="AAA_lid_At3g28540"/>
    <property type="match status" value="1"/>
</dbReference>
<comment type="caution">
    <text evidence="2">The sequence shown here is derived from an EMBL/GenBank/DDBJ whole genome shotgun (WGS) entry which is preliminary data.</text>
</comment>
<dbReference type="Proteomes" id="UP001314170">
    <property type="component" value="Unassembled WGS sequence"/>
</dbReference>
<sequence length="80" mass="9219">MTQQGIREAPSALHDKNPSRYLAVQHQKLFKEIEGLIEDVEATLEEVSRGMLKTNDIEVSFRGLVKFLHDKKLKRDELKA</sequence>
<dbReference type="AlphaFoldDB" id="A0AAV1R1R9"/>
<evidence type="ECO:0000313" key="2">
    <source>
        <dbReference type="EMBL" id="CAK7327676.1"/>
    </source>
</evidence>
<reference evidence="2 3" key="1">
    <citation type="submission" date="2024-01" db="EMBL/GenBank/DDBJ databases">
        <authorList>
            <person name="Waweru B."/>
        </authorList>
    </citation>
    <scope>NUCLEOTIDE SEQUENCE [LARGE SCALE GENOMIC DNA]</scope>
</reference>
<organism evidence="2 3">
    <name type="scientific">Dovyalis caffra</name>
    <dbReference type="NCBI Taxonomy" id="77055"/>
    <lineage>
        <taxon>Eukaryota</taxon>
        <taxon>Viridiplantae</taxon>
        <taxon>Streptophyta</taxon>
        <taxon>Embryophyta</taxon>
        <taxon>Tracheophyta</taxon>
        <taxon>Spermatophyta</taxon>
        <taxon>Magnoliopsida</taxon>
        <taxon>eudicotyledons</taxon>
        <taxon>Gunneridae</taxon>
        <taxon>Pentapetalae</taxon>
        <taxon>rosids</taxon>
        <taxon>fabids</taxon>
        <taxon>Malpighiales</taxon>
        <taxon>Salicaceae</taxon>
        <taxon>Flacourtieae</taxon>
        <taxon>Dovyalis</taxon>
    </lineage>
</organism>
<dbReference type="InterPro" id="IPR058017">
    <property type="entry name" value="At3g28540-like_C"/>
</dbReference>
<feature type="domain" description="AAA+ ATPase At3g28540-like C-terminal" evidence="1">
    <location>
        <begin position="20"/>
        <end position="75"/>
    </location>
</feature>
<proteinExistence type="predicted"/>
<protein>
    <recommendedName>
        <fullName evidence="1">AAA+ ATPase At3g28540-like C-terminal domain-containing protein</fullName>
    </recommendedName>
</protein>
<keyword evidence="3" id="KW-1185">Reference proteome</keyword>
<accession>A0AAV1R1R9</accession>